<accession>A0A232F8M6</accession>
<comment type="caution">
    <text evidence="1">The sequence shown here is derived from an EMBL/GenBank/DDBJ whole genome shotgun (WGS) entry which is preliminary data.</text>
</comment>
<evidence type="ECO:0000313" key="2">
    <source>
        <dbReference type="Proteomes" id="UP000215335"/>
    </source>
</evidence>
<name>A0A232F8M6_9HYME</name>
<dbReference type="AlphaFoldDB" id="A0A232F8M6"/>
<dbReference type="EMBL" id="NNAY01000715">
    <property type="protein sequence ID" value="OXU26840.1"/>
    <property type="molecule type" value="Genomic_DNA"/>
</dbReference>
<proteinExistence type="predicted"/>
<reference evidence="1 2" key="1">
    <citation type="journal article" date="2017" name="Curr. Biol.">
        <title>The Evolution of Venom by Co-option of Single-Copy Genes.</title>
        <authorList>
            <person name="Martinson E.O."/>
            <person name="Mrinalini"/>
            <person name="Kelkar Y.D."/>
            <person name="Chang C.H."/>
            <person name="Werren J.H."/>
        </authorList>
    </citation>
    <scope>NUCLEOTIDE SEQUENCE [LARGE SCALE GENOMIC DNA]</scope>
    <source>
        <strain evidence="1 2">Alberta</strain>
        <tissue evidence="1">Whole body</tissue>
    </source>
</reference>
<evidence type="ECO:0000313" key="1">
    <source>
        <dbReference type="EMBL" id="OXU26840.1"/>
    </source>
</evidence>
<gene>
    <name evidence="1" type="ORF">TSAR_008529</name>
</gene>
<keyword evidence="2" id="KW-1185">Reference proteome</keyword>
<organism evidence="1 2">
    <name type="scientific">Trichomalopsis sarcophagae</name>
    <dbReference type="NCBI Taxonomy" id="543379"/>
    <lineage>
        <taxon>Eukaryota</taxon>
        <taxon>Metazoa</taxon>
        <taxon>Ecdysozoa</taxon>
        <taxon>Arthropoda</taxon>
        <taxon>Hexapoda</taxon>
        <taxon>Insecta</taxon>
        <taxon>Pterygota</taxon>
        <taxon>Neoptera</taxon>
        <taxon>Endopterygota</taxon>
        <taxon>Hymenoptera</taxon>
        <taxon>Apocrita</taxon>
        <taxon>Proctotrupomorpha</taxon>
        <taxon>Chalcidoidea</taxon>
        <taxon>Pteromalidae</taxon>
        <taxon>Pteromalinae</taxon>
        <taxon>Trichomalopsis</taxon>
    </lineage>
</organism>
<dbReference type="Proteomes" id="UP000215335">
    <property type="component" value="Unassembled WGS sequence"/>
</dbReference>
<sequence length="67" mass="7582">MTDFVLFKYNYCVKSVIDALKVTNDEVCTGISISSHCVLTDFVLFKYNYCVKSVIDALKVTNDEICT</sequence>
<protein>
    <submittedName>
        <fullName evidence="1">Uncharacterized protein</fullName>
    </submittedName>
</protein>
<feature type="non-terminal residue" evidence="1">
    <location>
        <position position="67"/>
    </location>
</feature>